<dbReference type="PRINTS" id="PR00081">
    <property type="entry name" value="GDHRDH"/>
</dbReference>
<dbReference type="KEGG" id="mmr:Mmar10_1204"/>
<comment type="similarity">
    <text evidence="1">Belongs to the short-chain dehydrogenases/reductases (SDR) family.</text>
</comment>
<protein>
    <submittedName>
        <fullName evidence="3">Short-chain dehydrogenase/reductase SDR</fullName>
    </submittedName>
</protein>
<dbReference type="InterPro" id="IPR020904">
    <property type="entry name" value="Sc_DH/Rdtase_CS"/>
</dbReference>
<sequence>MTQTDLDGRLALVSGASRGIGRAMALELAKAGAHVIATARTTGGLEELDDDIVKAGGSCTIVPLDLMSPDGIEKLGGVITERWEKLDILLANAGSLGVLTPASQVKSKTWHDVIGVNLMAPARMIRAFEPLLLASDAGRAVFISSGAASSRRAFWAPYAASKAALDALVESWANEHVNNPNIRINTVYPGALRTQMRSKAFPGENPDTLPEPSALWPTIAELVSPDCTRNGETVKFDG</sequence>
<dbReference type="OrthoDB" id="9790785at2"/>
<dbReference type="HOGENOM" id="CLU_010194_2_10_5"/>
<dbReference type="STRING" id="394221.Mmar10_1204"/>
<gene>
    <name evidence="3" type="ordered locus">Mmar10_1204</name>
</gene>
<dbReference type="InterPro" id="IPR036291">
    <property type="entry name" value="NAD(P)-bd_dom_sf"/>
</dbReference>
<dbReference type="GO" id="GO:0016020">
    <property type="term" value="C:membrane"/>
    <property type="evidence" value="ECO:0007669"/>
    <property type="project" value="TreeGrafter"/>
</dbReference>
<dbReference type="Proteomes" id="UP000001964">
    <property type="component" value="Chromosome"/>
</dbReference>
<dbReference type="SUPFAM" id="SSF51735">
    <property type="entry name" value="NAD(P)-binding Rossmann-fold domains"/>
    <property type="match status" value="1"/>
</dbReference>
<dbReference type="PANTHER" id="PTHR44196">
    <property type="entry name" value="DEHYDROGENASE/REDUCTASE SDR FAMILY MEMBER 7B"/>
    <property type="match status" value="1"/>
</dbReference>
<dbReference type="AlphaFoldDB" id="Q0AQE0"/>
<evidence type="ECO:0000256" key="2">
    <source>
        <dbReference type="ARBA" id="ARBA00023002"/>
    </source>
</evidence>
<dbReference type="Gene3D" id="3.40.50.720">
    <property type="entry name" value="NAD(P)-binding Rossmann-like Domain"/>
    <property type="match status" value="1"/>
</dbReference>
<dbReference type="PANTHER" id="PTHR44196:SF4">
    <property type="entry name" value="SHORT CHAIN DEHYDROGENASE"/>
    <property type="match status" value="1"/>
</dbReference>
<dbReference type="GO" id="GO:0016491">
    <property type="term" value="F:oxidoreductase activity"/>
    <property type="evidence" value="ECO:0007669"/>
    <property type="project" value="UniProtKB-KW"/>
</dbReference>
<reference evidence="3 4" key="1">
    <citation type="submission" date="2006-08" db="EMBL/GenBank/DDBJ databases">
        <title>Complete sequence of Maricaulis maris MCS10.</title>
        <authorList>
            <consortium name="US DOE Joint Genome Institute"/>
            <person name="Copeland A."/>
            <person name="Lucas S."/>
            <person name="Lapidus A."/>
            <person name="Barry K."/>
            <person name="Detter J.C."/>
            <person name="Glavina del Rio T."/>
            <person name="Hammon N."/>
            <person name="Israni S."/>
            <person name="Dalin E."/>
            <person name="Tice H."/>
            <person name="Pitluck S."/>
            <person name="Saunders E."/>
            <person name="Brettin T."/>
            <person name="Bruce D."/>
            <person name="Han C."/>
            <person name="Tapia R."/>
            <person name="Gilna P."/>
            <person name="Schmutz J."/>
            <person name="Larimer F."/>
            <person name="Land M."/>
            <person name="Hauser L."/>
            <person name="Kyrpides N."/>
            <person name="Mikhailova N."/>
            <person name="Viollier P."/>
            <person name="Stephens C."/>
            <person name="Richardson P."/>
        </authorList>
    </citation>
    <scope>NUCLEOTIDE SEQUENCE [LARGE SCALE GENOMIC DNA]</scope>
    <source>
        <strain evidence="3 4">MCS10</strain>
    </source>
</reference>
<name>Q0AQE0_MARMM</name>
<evidence type="ECO:0000313" key="4">
    <source>
        <dbReference type="Proteomes" id="UP000001964"/>
    </source>
</evidence>
<keyword evidence="4" id="KW-1185">Reference proteome</keyword>
<dbReference type="Pfam" id="PF00106">
    <property type="entry name" value="adh_short"/>
    <property type="match status" value="1"/>
</dbReference>
<dbReference type="InterPro" id="IPR002347">
    <property type="entry name" value="SDR_fam"/>
</dbReference>
<accession>Q0AQE0</accession>
<dbReference type="PROSITE" id="PS00061">
    <property type="entry name" value="ADH_SHORT"/>
    <property type="match status" value="1"/>
</dbReference>
<dbReference type="eggNOG" id="COG1028">
    <property type="taxonomic scope" value="Bacteria"/>
</dbReference>
<dbReference type="RefSeq" id="WP_011643144.1">
    <property type="nucleotide sequence ID" value="NC_008347.1"/>
</dbReference>
<organism evidence="3 4">
    <name type="scientific">Maricaulis maris (strain MCS10)</name>
    <name type="common">Caulobacter maris</name>
    <dbReference type="NCBI Taxonomy" id="394221"/>
    <lineage>
        <taxon>Bacteria</taxon>
        <taxon>Pseudomonadati</taxon>
        <taxon>Pseudomonadota</taxon>
        <taxon>Alphaproteobacteria</taxon>
        <taxon>Maricaulales</taxon>
        <taxon>Maricaulaceae</taxon>
        <taxon>Maricaulis</taxon>
    </lineage>
</organism>
<keyword evidence="2" id="KW-0560">Oxidoreductase</keyword>
<evidence type="ECO:0000313" key="3">
    <source>
        <dbReference type="EMBL" id="ABI65497.1"/>
    </source>
</evidence>
<dbReference type="EMBL" id="CP000449">
    <property type="protein sequence ID" value="ABI65497.1"/>
    <property type="molecule type" value="Genomic_DNA"/>
</dbReference>
<evidence type="ECO:0000256" key="1">
    <source>
        <dbReference type="ARBA" id="ARBA00006484"/>
    </source>
</evidence>
<proteinExistence type="inferred from homology"/>